<comment type="caution">
    <text evidence="2">The sequence shown here is derived from an EMBL/GenBank/DDBJ whole genome shotgun (WGS) entry which is preliminary data.</text>
</comment>
<sequence length="224" mass="23532">MSPPAPAAPPLSATARTRIGRKRDRARTDRADLHAVLDAACVCHLGVVIDGAPRVLPTAYGRDGDTLYLHGSTGASSLLAAPSAEICVTVTHVDGLVLARSVNHHSINYRSAVVYGIPRRVTGDAEKLRALRAIVENVAPGQWDAARAPSRKELASTAVLALPLDEASVKVREGDPVDEPEDYALDVWAGVVPVRTSYGAPVPDPALRPGIPVPGHILATFQSG</sequence>
<dbReference type="Gene3D" id="2.30.110.10">
    <property type="entry name" value="Electron Transport, Fmn-binding Protein, Chain A"/>
    <property type="match status" value="1"/>
</dbReference>
<protein>
    <submittedName>
        <fullName evidence="2">Pyridoxamine 5'-phosphate oxidase family protein</fullName>
        <ecNumber evidence="2">1.-.-.-</ecNumber>
    </submittedName>
</protein>
<dbReference type="InterPro" id="IPR012349">
    <property type="entry name" value="Split_barrel_FMN-bd"/>
</dbReference>
<dbReference type="PANTHER" id="PTHR34071:SF2">
    <property type="entry name" value="FLAVIN-NUCLEOTIDE-BINDING PROTEIN"/>
    <property type="match status" value="1"/>
</dbReference>
<evidence type="ECO:0000313" key="3">
    <source>
        <dbReference type="Proteomes" id="UP001595872"/>
    </source>
</evidence>
<dbReference type="GO" id="GO:0016491">
    <property type="term" value="F:oxidoreductase activity"/>
    <property type="evidence" value="ECO:0007669"/>
    <property type="project" value="UniProtKB-KW"/>
</dbReference>
<dbReference type="SUPFAM" id="SSF50475">
    <property type="entry name" value="FMN-binding split barrel"/>
    <property type="match status" value="1"/>
</dbReference>
<dbReference type="EC" id="1.-.-.-" evidence="2"/>
<dbReference type="InterPro" id="IPR024747">
    <property type="entry name" value="Pyridox_Oxase-rel"/>
</dbReference>
<feature type="region of interest" description="Disordered" evidence="1">
    <location>
        <begin position="1"/>
        <end position="25"/>
    </location>
</feature>
<dbReference type="PANTHER" id="PTHR34071">
    <property type="entry name" value="5-NITROIMIDAZOLE ANTIBIOTICS RESISTANCE PROTEIN, NIMA-FAMILY-RELATED PROTEIN-RELATED"/>
    <property type="match status" value="1"/>
</dbReference>
<organism evidence="2 3">
    <name type="scientific">Actinomadura gamaensis</name>
    <dbReference type="NCBI Taxonomy" id="1763541"/>
    <lineage>
        <taxon>Bacteria</taxon>
        <taxon>Bacillati</taxon>
        <taxon>Actinomycetota</taxon>
        <taxon>Actinomycetes</taxon>
        <taxon>Streptosporangiales</taxon>
        <taxon>Thermomonosporaceae</taxon>
        <taxon>Actinomadura</taxon>
    </lineage>
</organism>
<dbReference type="EMBL" id="JBHSIT010000009">
    <property type="protein sequence ID" value="MFC4911480.1"/>
    <property type="molecule type" value="Genomic_DNA"/>
</dbReference>
<evidence type="ECO:0000256" key="1">
    <source>
        <dbReference type="SAM" id="MobiDB-lite"/>
    </source>
</evidence>
<evidence type="ECO:0000313" key="2">
    <source>
        <dbReference type="EMBL" id="MFC4911480.1"/>
    </source>
</evidence>
<reference evidence="3" key="1">
    <citation type="journal article" date="2019" name="Int. J. Syst. Evol. Microbiol.">
        <title>The Global Catalogue of Microorganisms (GCM) 10K type strain sequencing project: providing services to taxonomists for standard genome sequencing and annotation.</title>
        <authorList>
            <consortium name="The Broad Institute Genomics Platform"/>
            <consortium name="The Broad Institute Genome Sequencing Center for Infectious Disease"/>
            <person name="Wu L."/>
            <person name="Ma J."/>
        </authorList>
    </citation>
    <scope>NUCLEOTIDE SEQUENCE [LARGE SCALE GENOMIC DNA]</scope>
    <source>
        <strain evidence="3">KLKA75</strain>
    </source>
</reference>
<keyword evidence="3" id="KW-1185">Reference proteome</keyword>
<accession>A0ABV9U4Q9</accession>
<keyword evidence="2" id="KW-0560">Oxidoreductase</keyword>
<dbReference type="Proteomes" id="UP001595872">
    <property type="component" value="Unassembled WGS sequence"/>
</dbReference>
<proteinExistence type="predicted"/>
<dbReference type="RefSeq" id="WP_378260430.1">
    <property type="nucleotide sequence ID" value="NZ_JBHSIT010000009.1"/>
</dbReference>
<name>A0ABV9U4Q9_9ACTN</name>
<dbReference type="Pfam" id="PF12900">
    <property type="entry name" value="Pyridox_ox_2"/>
    <property type="match status" value="1"/>
</dbReference>
<gene>
    <name evidence="2" type="ORF">ACFPCY_29530</name>
</gene>